<evidence type="ECO:0000313" key="1">
    <source>
        <dbReference type="EMBL" id="MCW0523573.1"/>
    </source>
</evidence>
<dbReference type="RefSeq" id="WP_064970200.1">
    <property type="nucleotide sequence ID" value="NZ_CP029760.1"/>
</dbReference>
<sequence>MDKSTKKTKHYNIYNKDIIRKLRKKYGTSPHFIYASLRGDRTSETSIKICEDYRKAEVEINKTLAKI</sequence>
<proteinExistence type="predicted"/>
<dbReference type="AlphaFoldDB" id="A0AAP3AKH5"/>
<evidence type="ECO:0000313" key="2">
    <source>
        <dbReference type="Proteomes" id="UP001207440"/>
    </source>
</evidence>
<comment type="caution">
    <text evidence="1">The sequence shown here is derived from an EMBL/GenBank/DDBJ whole genome shotgun (WGS) entry which is preliminary data.</text>
</comment>
<reference evidence="1" key="1">
    <citation type="submission" date="2022-10" db="EMBL/GenBank/DDBJ databases">
        <title>Sifting through the core-genome to identify putative cross-protective antigens against Riemerella anatipestifer.</title>
        <authorList>
            <person name="Zheng X."/>
            <person name="Zhang W."/>
        </authorList>
    </citation>
    <scope>NUCLEOTIDE SEQUENCE</scope>
    <source>
        <strain evidence="1">ZWRA178</strain>
    </source>
</reference>
<accession>A0AAP3AKH5</accession>
<dbReference type="Proteomes" id="UP001207440">
    <property type="component" value="Unassembled WGS sequence"/>
</dbReference>
<protein>
    <submittedName>
        <fullName evidence="1">Uncharacterized protein</fullName>
    </submittedName>
</protein>
<dbReference type="EMBL" id="JAOZYT010000019">
    <property type="protein sequence ID" value="MCW0523573.1"/>
    <property type="molecule type" value="Genomic_DNA"/>
</dbReference>
<gene>
    <name evidence="1" type="ORF">OKE68_04480</name>
</gene>
<name>A0AAP3AKH5_RIEAN</name>
<organism evidence="1 2">
    <name type="scientific">Riemerella anatipestifer</name>
    <name type="common">Moraxella anatipestifer</name>
    <dbReference type="NCBI Taxonomy" id="34085"/>
    <lineage>
        <taxon>Bacteria</taxon>
        <taxon>Pseudomonadati</taxon>
        <taxon>Bacteroidota</taxon>
        <taxon>Flavobacteriia</taxon>
        <taxon>Flavobacteriales</taxon>
        <taxon>Weeksellaceae</taxon>
        <taxon>Riemerella</taxon>
    </lineage>
</organism>